<evidence type="ECO:0000313" key="1">
    <source>
        <dbReference type="EMBL" id="QHT94772.1"/>
    </source>
</evidence>
<dbReference type="InterPro" id="IPR036869">
    <property type="entry name" value="J_dom_sf"/>
</dbReference>
<dbReference type="SUPFAM" id="SSF46565">
    <property type="entry name" value="Chaperone J-domain"/>
    <property type="match status" value="1"/>
</dbReference>
<evidence type="ECO:0008006" key="2">
    <source>
        <dbReference type="Google" id="ProtNLM"/>
    </source>
</evidence>
<dbReference type="EMBL" id="MN740230">
    <property type="protein sequence ID" value="QHT94772.1"/>
    <property type="molecule type" value="Genomic_DNA"/>
</dbReference>
<dbReference type="AlphaFoldDB" id="A0A6C0IP51"/>
<name>A0A6C0IP51_9ZZZZ</name>
<protein>
    <recommendedName>
        <fullName evidence="2">J domain-containing protein</fullName>
    </recommendedName>
</protein>
<reference evidence="1" key="1">
    <citation type="journal article" date="2020" name="Nature">
        <title>Giant virus diversity and host interactions through global metagenomics.</title>
        <authorList>
            <person name="Schulz F."/>
            <person name="Roux S."/>
            <person name="Paez-Espino D."/>
            <person name="Jungbluth S."/>
            <person name="Walsh D.A."/>
            <person name="Denef V.J."/>
            <person name="McMahon K.D."/>
            <person name="Konstantinidis K.T."/>
            <person name="Eloe-Fadrosh E.A."/>
            <person name="Kyrpides N.C."/>
            <person name="Woyke T."/>
        </authorList>
    </citation>
    <scope>NUCLEOTIDE SEQUENCE</scope>
    <source>
        <strain evidence="1">GVMAG-M-3300024261-26</strain>
    </source>
</reference>
<accession>A0A6C0IP51</accession>
<proteinExistence type="predicted"/>
<sequence length="303" mass="35603">MEKGHNLDIHMYSLQDLLGLFDIGYDISLEDIKRAKKKVLMTHPDKSKLDAKYFLFYKKAFEVVVQFYENQHKHSKSTSSENKVAYDASQHNKLDDSSATQVSSVLNEMTVNDFQSKFNKLFDDNMIKKTDTSRNEWFTNNEQLFDVDEKVTNKNMGEVFNRIKDTQSSMVKYKGVENLYVNGGSGNKIYDDDDNDEYVSTDPFSKLKFDDLRKVHKDQTVFAVSERDINKVQQYSSVDHFMRERGKQSLSPLEKQEAETLLAQQDTTYRQRMMQKEYDAKKQTMQYEEKNKSVLSNFLRIKY</sequence>
<organism evidence="1">
    <name type="scientific">viral metagenome</name>
    <dbReference type="NCBI Taxonomy" id="1070528"/>
    <lineage>
        <taxon>unclassified sequences</taxon>
        <taxon>metagenomes</taxon>
        <taxon>organismal metagenomes</taxon>
    </lineage>
</organism>